<dbReference type="AlphaFoldDB" id="A0A0R2MYX4"/>
<proteinExistence type="inferred from homology"/>
<evidence type="ECO:0000256" key="6">
    <source>
        <dbReference type="ARBA" id="ARBA00022884"/>
    </source>
</evidence>
<dbReference type="InterPro" id="IPR012933">
    <property type="entry name" value="HicA_mRNA_interferase"/>
</dbReference>
<evidence type="ECO:0000313" key="8">
    <source>
        <dbReference type="EMBL" id="KRO17403.1"/>
    </source>
</evidence>
<dbReference type="STRING" id="1293598.IV56_GL000318"/>
<evidence type="ECO:0000256" key="5">
    <source>
        <dbReference type="ARBA" id="ARBA00022801"/>
    </source>
</evidence>
<evidence type="ECO:0000256" key="2">
    <source>
        <dbReference type="ARBA" id="ARBA00022649"/>
    </source>
</evidence>
<reference evidence="8 9" key="1">
    <citation type="journal article" date="2015" name="Genome Announc.">
        <title>Expanding the biotechnology potential of lactobacilli through comparative genomics of 213 strains and associated genera.</title>
        <authorList>
            <person name="Sun Z."/>
            <person name="Harris H.M."/>
            <person name="McCann A."/>
            <person name="Guo C."/>
            <person name="Argimon S."/>
            <person name="Zhang W."/>
            <person name="Yang X."/>
            <person name="Jeffery I.B."/>
            <person name="Cooney J.C."/>
            <person name="Kagawa T.F."/>
            <person name="Liu W."/>
            <person name="Song Y."/>
            <person name="Salvetti E."/>
            <person name="Wrobel A."/>
            <person name="Rasinkangas P."/>
            <person name="Parkhill J."/>
            <person name="Rea M.C."/>
            <person name="O'Sullivan O."/>
            <person name="Ritari J."/>
            <person name="Douillard F.P."/>
            <person name="Paul Ross R."/>
            <person name="Yang R."/>
            <person name="Briner A.E."/>
            <person name="Felis G.E."/>
            <person name="de Vos W.M."/>
            <person name="Barrangou R."/>
            <person name="Klaenhammer T.R."/>
            <person name="Caufield P.W."/>
            <person name="Cui Y."/>
            <person name="Zhang H."/>
            <person name="O'Toole P.W."/>
        </authorList>
    </citation>
    <scope>NUCLEOTIDE SEQUENCE [LARGE SCALE GENOMIC DNA]</scope>
    <source>
        <strain evidence="8 9">DSM 24301</strain>
    </source>
</reference>
<keyword evidence="4" id="KW-0255">Endonuclease</keyword>
<gene>
    <name evidence="8" type="ORF">IV56_GL000318</name>
</gene>
<dbReference type="EMBL" id="JQCE01000016">
    <property type="protein sequence ID" value="KRO17403.1"/>
    <property type="molecule type" value="Genomic_DNA"/>
</dbReference>
<dbReference type="GO" id="GO:0004519">
    <property type="term" value="F:endonuclease activity"/>
    <property type="evidence" value="ECO:0007669"/>
    <property type="project" value="UniProtKB-KW"/>
</dbReference>
<keyword evidence="9" id="KW-1185">Reference proteome</keyword>
<evidence type="ECO:0000256" key="4">
    <source>
        <dbReference type="ARBA" id="ARBA00022759"/>
    </source>
</evidence>
<dbReference type="OrthoDB" id="286048at2"/>
<dbReference type="GO" id="GO:0003729">
    <property type="term" value="F:mRNA binding"/>
    <property type="evidence" value="ECO:0007669"/>
    <property type="project" value="InterPro"/>
</dbReference>
<comment type="similarity">
    <text evidence="1">Belongs to the HicA mRNA interferase family.</text>
</comment>
<dbReference type="Pfam" id="PF07927">
    <property type="entry name" value="HicA_toxin"/>
    <property type="match status" value="1"/>
</dbReference>
<evidence type="ECO:0000256" key="7">
    <source>
        <dbReference type="ARBA" id="ARBA00023016"/>
    </source>
</evidence>
<dbReference type="SUPFAM" id="SSF54786">
    <property type="entry name" value="YcfA/nrd intein domain"/>
    <property type="match status" value="1"/>
</dbReference>
<evidence type="ECO:0000256" key="1">
    <source>
        <dbReference type="ARBA" id="ARBA00006620"/>
    </source>
</evidence>
<dbReference type="GO" id="GO:0016787">
    <property type="term" value="F:hydrolase activity"/>
    <property type="evidence" value="ECO:0007669"/>
    <property type="project" value="UniProtKB-KW"/>
</dbReference>
<dbReference type="RefSeq" id="WP_054777907.1">
    <property type="nucleotide sequence ID" value="NZ_BBBX01000021.1"/>
</dbReference>
<evidence type="ECO:0000256" key="3">
    <source>
        <dbReference type="ARBA" id="ARBA00022722"/>
    </source>
</evidence>
<dbReference type="Gene3D" id="3.30.920.30">
    <property type="entry name" value="Hypothetical protein"/>
    <property type="match status" value="1"/>
</dbReference>
<protein>
    <recommendedName>
        <fullName evidence="10">YcfA family protein</fullName>
    </recommendedName>
</protein>
<keyword evidence="5" id="KW-0378">Hydrolase</keyword>
<name>A0A0R2MYX4_9LACO</name>
<dbReference type="Proteomes" id="UP000050969">
    <property type="component" value="Unassembled WGS sequence"/>
</dbReference>
<accession>A0A0R2MYX4</accession>
<keyword evidence="3" id="KW-0540">Nuclease</keyword>
<sequence length="62" mass="7007">MGTVKRRDLLKELKKQGIVVDEHGGRHAKLINPLNNHTAPLPRHVEISEYTAKDIKQQLGLT</sequence>
<dbReference type="InterPro" id="IPR038570">
    <property type="entry name" value="HicA_sf"/>
</dbReference>
<evidence type="ECO:0008006" key="10">
    <source>
        <dbReference type="Google" id="ProtNLM"/>
    </source>
</evidence>
<dbReference type="PATRIC" id="fig|1293598.4.peg.339"/>
<keyword evidence="2" id="KW-1277">Toxin-antitoxin system</keyword>
<keyword evidence="6" id="KW-0694">RNA-binding</keyword>
<evidence type="ECO:0000313" key="9">
    <source>
        <dbReference type="Proteomes" id="UP000050969"/>
    </source>
</evidence>
<keyword evidence="7" id="KW-0346">Stress response</keyword>
<organism evidence="8 9">
    <name type="scientific">Lacticaseibacillus saniviri JCM 17471 = DSM 24301</name>
    <dbReference type="NCBI Taxonomy" id="1293598"/>
    <lineage>
        <taxon>Bacteria</taxon>
        <taxon>Bacillati</taxon>
        <taxon>Bacillota</taxon>
        <taxon>Bacilli</taxon>
        <taxon>Lactobacillales</taxon>
        <taxon>Lactobacillaceae</taxon>
        <taxon>Lacticaseibacillus</taxon>
    </lineage>
</organism>
<comment type="caution">
    <text evidence="8">The sequence shown here is derived from an EMBL/GenBank/DDBJ whole genome shotgun (WGS) entry which is preliminary data.</text>
</comment>